<reference evidence="1" key="1">
    <citation type="submission" date="2019-08" db="EMBL/GenBank/DDBJ databases">
        <authorList>
            <person name="Kucharzyk K."/>
            <person name="Murdoch R.W."/>
            <person name="Higgins S."/>
            <person name="Loffler F."/>
        </authorList>
    </citation>
    <scope>NUCLEOTIDE SEQUENCE</scope>
</reference>
<accession>A0A645B9B6</accession>
<dbReference type="EMBL" id="VSSQ01018226">
    <property type="protein sequence ID" value="MPM61231.1"/>
    <property type="molecule type" value="Genomic_DNA"/>
</dbReference>
<dbReference type="AntiFam" id="ANF00086">
    <property type="entry name" value="Shadow ORF (opposite lon)"/>
</dbReference>
<protein>
    <submittedName>
        <fullName evidence="1">Uncharacterized protein</fullName>
    </submittedName>
</protein>
<evidence type="ECO:0000313" key="1">
    <source>
        <dbReference type="EMBL" id="MPM61231.1"/>
    </source>
</evidence>
<sequence>MTAGGLALQSLQLLARLLLHSLRHVGLGNAPAPFGLSAAGFLPVLGFSQLLLNGSELFAQGGLPVSALVLLTELIHQLQLEGSRRLVLQQQLQKAQAPLLQRGGLHQGIPVLIGQGHELGLKHHQLVKLADVAHVLHKGLALGGALGNVPHGILERGQHLGPVLLAQVENFIQLGPRAVQALVGDGNLRKTNSFKRLEGNPDTLRLVLRLGHLDPDAHGIKILGPELGSAFHLLHGQGKHMLAARYAPALLLGQAAQQQGILTAGQQYDIGYGYDHNCTSFALPGFLVFVPNLGQTSDQSDILPGLLLLQTGQHPLQVRLRL</sequence>
<organism evidence="1">
    <name type="scientific">bioreactor metagenome</name>
    <dbReference type="NCBI Taxonomy" id="1076179"/>
    <lineage>
        <taxon>unclassified sequences</taxon>
        <taxon>metagenomes</taxon>
        <taxon>ecological metagenomes</taxon>
    </lineage>
</organism>
<dbReference type="AlphaFoldDB" id="A0A645B9B6"/>
<proteinExistence type="predicted"/>
<comment type="caution">
    <text evidence="1">The sequence shown here is derived from an EMBL/GenBank/DDBJ whole genome shotgun (WGS) entry which is preliminary data.</text>
</comment>
<gene>
    <name evidence="1" type="ORF">SDC9_108088</name>
</gene>
<name>A0A645B9B6_9ZZZZ</name>